<dbReference type="PANTHER" id="PTHR13780">
    <property type="entry name" value="AMP-ACTIVATED PROTEIN KINASE, GAMMA REGULATORY SUBUNIT"/>
    <property type="match status" value="1"/>
</dbReference>
<dbReference type="SMART" id="SM00116">
    <property type="entry name" value="CBS"/>
    <property type="match status" value="3"/>
</dbReference>
<dbReference type="GO" id="GO:0005737">
    <property type="term" value="C:cytoplasm"/>
    <property type="evidence" value="ECO:0007669"/>
    <property type="project" value="TreeGrafter"/>
</dbReference>
<organism evidence="6 7">
    <name type="scientific">Batrachochytrium dendrobatidis (strain JEL423)</name>
    <dbReference type="NCBI Taxonomy" id="403673"/>
    <lineage>
        <taxon>Eukaryota</taxon>
        <taxon>Fungi</taxon>
        <taxon>Fungi incertae sedis</taxon>
        <taxon>Chytridiomycota</taxon>
        <taxon>Chytridiomycota incertae sedis</taxon>
        <taxon>Chytridiomycetes</taxon>
        <taxon>Rhizophydiales</taxon>
        <taxon>Rhizophydiales incertae sedis</taxon>
        <taxon>Batrachochytrium</taxon>
    </lineage>
</organism>
<dbReference type="AlphaFoldDB" id="A0A177WED8"/>
<dbReference type="VEuPathDB" id="FungiDB:BDEG_22341"/>
<evidence type="ECO:0000256" key="1">
    <source>
        <dbReference type="ARBA" id="ARBA00006750"/>
    </source>
</evidence>
<dbReference type="GO" id="GO:0019887">
    <property type="term" value="F:protein kinase regulator activity"/>
    <property type="evidence" value="ECO:0007669"/>
    <property type="project" value="TreeGrafter"/>
</dbReference>
<dbReference type="EMBL" id="DS022301">
    <property type="protein sequence ID" value="OAJ38403.1"/>
    <property type="molecule type" value="Genomic_DNA"/>
</dbReference>
<dbReference type="OrthoDB" id="286637at2759"/>
<evidence type="ECO:0000259" key="5">
    <source>
        <dbReference type="PROSITE" id="PS51371"/>
    </source>
</evidence>
<dbReference type="CDD" id="cd04641">
    <property type="entry name" value="CBS_euAMPK_gamma-like_repeat2"/>
    <property type="match status" value="1"/>
</dbReference>
<keyword evidence="3 4" id="KW-0129">CBS domain</keyword>
<evidence type="ECO:0000313" key="6">
    <source>
        <dbReference type="EMBL" id="OAJ38403.1"/>
    </source>
</evidence>
<sequence>MDTETLDKDPVYPSVALRKHTCYDLLPVSFKVIVFDTSLLLKKALTALIQHGVQSAPLWDSATQEFAGMLTALEQKIGCLPPHIVTIHPMDSLYEASRLLIENKLHRLPLIDRIDNADIIVSVVTQNKILKFIAANVSKFPQMDLTLQELGIGTYANIETATPDTTLIDVLKKLITRRISSLPIVDGDGRVVNVYEKYDALMLAKDRSFYNLNMSVQEALLRRTPDFEGIHSCAITDTLGRVLDTLCTVTVHRIHDLIGADEPWMDADIEADLSSLLEEFERLSVPLPSAEQKLDAVASLVKIHRELDSFDQYLRSGELVGASVSLGEMMTILADFESGKKLLSDRRTYDILQEECIDRQAAIHFQLNDIFKSAYQFKESGHGNTQLQVLSTIAYPLLERLVLVTTFVTDHAFTSSFQPPHILVSILYTAIFDSVVKFMRHAITEDLMTEKSLPIAADSIIVFENSLEEKGLWNQECPSLCNFSRTLFCRHIAADSNRVLSNISQVFDGIDDNIVAAPELLHNVLPGMTGSLSCETTSTGKQGKGGLFSIRQDFETRQYKISQRALVLVEAISQHLDMIKPVSTDIERQDTMQLLQTIKNILELYRAKSMQLASSSDVQSQTPMRVMTLYCDCLFICQYLGLLNPKLMTSVQDSDIGVTFTDMVPFFRQMGESDKIKISIYPDLEGALSFKHTNSDIMLKRLVSRINGIAREWKAGYIGKLGFF</sequence>
<evidence type="ECO:0000256" key="3">
    <source>
        <dbReference type="ARBA" id="ARBA00023122"/>
    </source>
</evidence>
<evidence type="ECO:0000256" key="2">
    <source>
        <dbReference type="ARBA" id="ARBA00022737"/>
    </source>
</evidence>
<dbReference type="GO" id="GO:0016208">
    <property type="term" value="F:AMP binding"/>
    <property type="evidence" value="ECO:0007669"/>
    <property type="project" value="TreeGrafter"/>
</dbReference>
<dbReference type="STRING" id="403673.A0A177WED8"/>
<dbReference type="GO" id="GO:0005634">
    <property type="term" value="C:nucleus"/>
    <property type="evidence" value="ECO:0007669"/>
    <property type="project" value="TreeGrafter"/>
</dbReference>
<gene>
    <name evidence="6" type="ORF">BDEG_22341</name>
</gene>
<feature type="domain" description="CBS" evidence="5">
    <location>
        <begin position="152"/>
        <end position="212"/>
    </location>
</feature>
<dbReference type="InterPro" id="IPR000644">
    <property type="entry name" value="CBS_dom"/>
</dbReference>
<reference evidence="6 7" key="1">
    <citation type="submission" date="2006-10" db="EMBL/GenBank/DDBJ databases">
        <title>The Genome Sequence of Batrachochytrium dendrobatidis JEL423.</title>
        <authorList>
            <consortium name="The Broad Institute Genome Sequencing Platform"/>
            <person name="Birren B."/>
            <person name="Lander E."/>
            <person name="Galagan J."/>
            <person name="Cuomo C."/>
            <person name="Devon K."/>
            <person name="Jaffe D."/>
            <person name="Butler J."/>
            <person name="Alvarez P."/>
            <person name="Gnerre S."/>
            <person name="Grabherr M."/>
            <person name="Kleber M."/>
            <person name="Mauceli E."/>
            <person name="Brockman W."/>
            <person name="Young S."/>
            <person name="LaButti K."/>
            <person name="Sykes S."/>
            <person name="DeCaprio D."/>
            <person name="Crawford M."/>
            <person name="Koehrsen M."/>
            <person name="Engels R."/>
            <person name="Montgomery P."/>
            <person name="Pearson M."/>
            <person name="Howarth C."/>
            <person name="Larson L."/>
            <person name="White J."/>
            <person name="O'Leary S."/>
            <person name="Kodira C."/>
            <person name="Zeng Q."/>
            <person name="Yandava C."/>
            <person name="Alvarado L."/>
            <person name="Longcore J."/>
            <person name="James T."/>
        </authorList>
    </citation>
    <scope>NUCLEOTIDE SEQUENCE [LARGE SCALE GENOMIC DNA]</scope>
    <source>
        <strain evidence="6 7">JEL423</strain>
    </source>
</reference>
<dbReference type="InterPro" id="IPR050511">
    <property type="entry name" value="AMPK_gamma/SDS23_families"/>
</dbReference>
<evidence type="ECO:0000256" key="4">
    <source>
        <dbReference type="PROSITE-ProRule" id="PRU00703"/>
    </source>
</evidence>
<proteinExistence type="inferred from homology"/>
<dbReference type="SUPFAM" id="SSF54631">
    <property type="entry name" value="CBS-domain pair"/>
    <property type="match status" value="2"/>
</dbReference>
<dbReference type="GO" id="GO:0019901">
    <property type="term" value="F:protein kinase binding"/>
    <property type="evidence" value="ECO:0007669"/>
    <property type="project" value="TreeGrafter"/>
</dbReference>
<dbReference type="PROSITE" id="PS51371">
    <property type="entry name" value="CBS"/>
    <property type="match status" value="2"/>
</dbReference>
<dbReference type="Pfam" id="PF00571">
    <property type="entry name" value="CBS"/>
    <property type="match status" value="2"/>
</dbReference>
<dbReference type="Proteomes" id="UP000077115">
    <property type="component" value="Unassembled WGS sequence"/>
</dbReference>
<accession>A0A177WED8</accession>
<protein>
    <recommendedName>
        <fullName evidence="5">CBS domain-containing protein</fullName>
    </recommendedName>
</protein>
<feature type="domain" description="CBS" evidence="5">
    <location>
        <begin position="80"/>
        <end position="139"/>
    </location>
</feature>
<dbReference type="Gene3D" id="3.10.580.10">
    <property type="entry name" value="CBS-domain"/>
    <property type="match status" value="3"/>
</dbReference>
<dbReference type="GO" id="GO:0031588">
    <property type="term" value="C:nucleotide-activated protein kinase complex"/>
    <property type="evidence" value="ECO:0007669"/>
    <property type="project" value="TreeGrafter"/>
</dbReference>
<evidence type="ECO:0000313" key="7">
    <source>
        <dbReference type="Proteomes" id="UP000077115"/>
    </source>
</evidence>
<dbReference type="PANTHER" id="PTHR13780:SF35">
    <property type="entry name" value="LD22662P"/>
    <property type="match status" value="1"/>
</dbReference>
<comment type="similarity">
    <text evidence="1">Belongs to the 5'-AMP-activated protein kinase gamma subunit family.</text>
</comment>
<keyword evidence="2" id="KW-0677">Repeat</keyword>
<dbReference type="InterPro" id="IPR046342">
    <property type="entry name" value="CBS_dom_sf"/>
</dbReference>
<name>A0A177WED8_BATDL</name>
<reference evidence="6 7" key="2">
    <citation type="submission" date="2016-05" db="EMBL/GenBank/DDBJ databases">
        <title>Lineage-specific infection strategies underlie the spectrum of fungal disease in amphibians.</title>
        <authorList>
            <person name="Cuomo C.A."/>
            <person name="Farrer R.A."/>
            <person name="James T."/>
            <person name="Longcore J."/>
            <person name="Birren B."/>
        </authorList>
    </citation>
    <scope>NUCLEOTIDE SEQUENCE [LARGE SCALE GENOMIC DNA]</scope>
    <source>
        <strain evidence="6 7">JEL423</strain>
    </source>
</reference>